<dbReference type="Proteomes" id="UP000604341">
    <property type="component" value="Unassembled WGS sequence"/>
</dbReference>
<comment type="caution">
    <text evidence="1">The sequence shown here is derived from an EMBL/GenBank/DDBJ whole genome shotgun (WGS) entry which is preliminary data.</text>
</comment>
<dbReference type="RefSeq" id="WP_189068928.1">
    <property type="nucleotide sequence ID" value="NZ_BMPE01000004.1"/>
</dbReference>
<organism evidence="1 2">
    <name type="scientific">Deinococcus radiotolerans</name>
    <dbReference type="NCBI Taxonomy" id="1309407"/>
    <lineage>
        <taxon>Bacteria</taxon>
        <taxon>Thermotogati</taxon>
        <taxon>Deinococcota</taxon>
        <taxon>Deinococci</taxon>
        <taxon>Deinococcales</taxon>
        <taxon>Deinococcaceae</taxon>
        <taxon>Deinococcus</taxon>
    </lineage>
</organism>
<keyword evidence="2" id="KW-1185">Reference proteome</keyword>
<gene>
    <name evidence="1" type="ORF">GCM10010844_20790</name>
</gene>
<accession>A0ABQ2FJL1</accession>
<dbReference type="Pfam" id="PF22281">
    <property type="entry name" value="DUF6959"/>
    <property type="match status" value="1"/>
</dbReference>
<reference evidence="2" key="1">
    <citation type="journal article" date="2019" name="Int. J. Syst. Evol. Microbiol.">
        <title>The Global Catalogue of Microorganisms (GCM) 10K type strain sequencing project: providing services to taxonomists for standard genome sequencing and annotation.</title>
        <authorList>
            <consortium name="The Broad Institute Genomics Platform"/>
            <consortium name="The Broad Institute Genome Sequencing Center for Infectious Disease"/>
            <person name="Wu L."/>
            <person name="Ma J."/>
        </authorList>
    </citation>
    <scope>NUCLEOTIDE SEQUENCE [LARGE SCALE GENOMIC DNA]</scope>
    <source>
        <strain evidence="2">JCM 19173</strain>
    </source>
</reference>
<evidence type="ECO:0000313" key="1">
    <source>
        <dbReference type="EMBL" id="GGL02130.1"/>
    </source>
</evidence>
<dbReference type="InterPro" id="IPR053801">
    <property type="entry name" value="DUF6959"/>
</dbReference>
<name>A0ABQ2FJL1_9DEIO</name>
<sequence length="82" mass="9268">MNIGIKVVYQDSTAIIFESPLRAYPSLAIQGDRLALLAIRTQEVLDSLRRGEISEESLDLLENVADTLTHIDQLYREHGERS</sequence>
<protein>
    <submittedName>
        <fullName evidence="1">Uncharacterized protein</fullName>
    </submittedName>
</protein>
<proteinExistence type="predicted"/>
<dbReference type="EMBL" id="BMPE01000004">
    <property type="protein sequence ID" value="GGL02130.1"/>
    <property type="molecule type" value="Genomic_DNA"/>
</dbReference>
<evidence type="ECO:0000313" key="2">
    <source>
        <dbReference type="Proteomes" id="UP000604341"/>
    </source>
</evidence>